<dbReference type="InterPro" id="IPR016007">
    <property type="entry name" value="Alpha_rhamnosid"/>
</dbReference>
<accession>A0A1H8U9W5</accession>
<proteinExistence type="predicted"/>
<evidence type="ECO:0000259" key="7">
    <source>
        <dbReference type="Pfam" id="PF17390"/>
    </source>
</evidence>
<feature type="domain" description="Bacterial alpha-L-rhamnosidase N-terminal" evidence="5">
    <location>
        <begin position="136"/>
        <end position="295"/>
    </location>
</feature>
<feature type="domain" description="Alpha-L-rhamnosidase C-terminal" evidence="7">
    <location>
        <begin position="755"/>
        <end position="828"/>
    </location>
</feature>
<dbReference type="Gene3D" id="1.50.10.10">
    <property type="match status" value="1"/>
</dbReference>
<dbReference type="AlphaFoldDB" id="A0A1H8U9W5"/>
<evidence type="ECO:0000256" key="1">
    <source>
        <dbReference type="ARBA" id="ARBA00001445"/>
    </source>
</evidence>
<dbReference type="PANTHER" id="PTHR33307:SF6">
    <property type="entry name" value="ALPHA-RHAMNOSIDASE (EUROFUNG)-RELATED"/>
    <property type="match status" value="1"/>
</dbReference>
<dbReference type="Gene3D" id="2.60.40.10">
    <property type="entry name" value="Immunoglobulins"/>
    <property type="match status" value="1"/>
</dbReference>
<dbReference type="Gene3D" id="2.60.120.260">
    <property type="entry name" value="Galactose-binding domain-like"/>
    <property type="match status" value="2"/>
</dbReference>
<evidence type="ECO:0000256" key="3">
    <source>
        <dbReference type="ARBA" id="ARBA00022801"/>
    </source>
</evidence>
<dbReference type="InterPro" id="IPR012341">
    <property type="entry name" value="6hp_glycosidase-like_sf"/>
</dbReference>
<dbReference type="Proteomes" id="UP000198582">
    <property type="component" value="Unassembled WGS sequence"/>
</dbReference>
<reference evidence="8 9" key="1">
    <citation type="submission" date="2016-10" db="EMBL/GenBank/DDBJ databases">
        <authorList>
            <person name="de Groot N.N."/>
        </authorList>
    </citation>
    <scope>NUCLEOTIDE SEQUENCE [LARGE SCALE GENOMIC DNA]</scope>
    <source>
        <strain evidence="8 9">DSM 44993</strain>
    </source>
</reference>
<keyword evidence="9" id="KW-1185">Reference proteome</keyword>
<evidence type="ECO:0000313" key="8">
    <source>
        <dbReference type="EMBL" id="SEO99643.1"/>
    </source>
</evidence>
<name>A0A1H8U9W5_9PSEU</name>
<dbReference type="PANTHER" id="PTHR33307">
    <property type="entry name" value="ALPHA-RHAMNOSIDASE (EUROFUNG)"/>
    <property type="match status" value="1"/>
</dbReference>
<dbReference type="InterPro" id="IPR035398">
    <property type="entry name" value="Bac_rhamnosid_C"/>
</dbReference>
<sequence>MAVSVVAAVRFEHLDPALGVGTAEPRISWQVRTGDPGWAQTAYEVERDGGAPVRVESAEQVLVPWPFEPLASRARAVVRVRVASGEDWSDWSEPSPVEAGLLDAGDWTARFVSPRAIGTIGGRAPVLSRKWTPRSAVASARLYVTALGVHSATLNGSRIGDEVLGPGWTSYRNRLRYRTHDVTALIGEGENRLDVLLGNGWYRGRLGWTGKRGVYGDRVALLAQLEVRYDDGTTEVVATDEQWTAHESAVVDNDIYDGQRTDLRPHESVVDGVEVLPGPPGELVAPDGPPVRVTQVLPAVTVSASPSGATLVDFGQNLVGWVRLKVRDARAGQEVTVRHAEVLEHGELGTRPLRSAKAADSYVLDDAAEAVLAPEFTFHGFRYAEITGVEGLAAADVEAVVVGSDLRRTGWFGCSEPLLERFHENVVWSMRGNFLDLPTDCPQRDERLGWTGDIQVFSPTASFLFDTAGFLSSWLKDLAAEQSGDGSVPFVVPDVLHTEAPAATAWGDAATVVPWVLHQRYGDVEVLRRQFASMRGWVDRMAAAATGGVWAGGFQFGDWLDPDAPPDDPFAAKADPDVVATAYLAHSAGIVADAARVLGFEEDAATYADIAARTRAAFAREYVTVSGRLVSDAQTAYALALEFALLPDAGQRAVAAGRLADLVRAGGFRIGTGFVGTPLIADALTASGRPDLAYRLVLERGNPSWLYPVTMGATTIWERWDSMLPDGSVNPGEMTSFNHYALGAVADWLHRTVAGLAPSSPGYRSLEVRPRPDAALTHAWARHETPYGEASVSWRREDGRFTLDVVVPAGASATVHVPGAEPVHVTHGRHSWTVADPCAADGAKPRTVRELIDAPALWASYTDVLVGFELATDAADLARRAAPYLDFAPAELPEFLARKDFAGAGAQARAAVEALLPG</sequence>
<dbReference type="Pfam" id="PF25788">
    <property type="entry name" value="Ig_Rha78A_N"/>
    <property type="match status" value="1"/>
</dbReference>
<dbReference type="PIRSF" id="PIRSF010631">
    <property type="entry name" value="A-rhamnsds"/>
    <property type="match status" value="1"/>
</dbReference>
<protein>
    <recommendedName>
        <fullName evidence="2">alpha-L-rhamnosidase</fullName>
        <ecNumber evidence="2">3.2.1.40</ecNumber>
    </recommendedName>
</protein>
<evidence type="ECO:0000259" key="6">
    <source>
        <dbReference type="Pfam" id="PF17389"/>
    </source>
</evidence>
<evidence type="ECO:0000313" key="9">
    <source>
        <dbReference type="Proteomes" id="UP000198582"/>
    </source>
</evidence>
<dbReference type="InterPro" id="IPR008928">
    <property type="entry name" value="6-hairpin_glycosidase_sf"/>
</dbReference>
<evidence type="ECO:0000256" key="2">
    <source>
        <dbReference type="ARBA" id="ARBA00012652"/>
    </source>
</evidence>
<dbReference type="SUPFAM" id="SSF48208">
    <property type="entry name" value="Six-hairpin glycosidases"/>
    <property type="match status" value="1"/>
</dbReference>
<dbReference type="EC" id="3.2.1.40" evidence="2"/>
<dbReference type="Pfam" id="PF17390">
    <property type="entry name" value="Bac_rhamnosid_C"/>
    <property type="match status" value="1"/>
</dbReference>
<dbReference type="STRING" id="394193.SAMN04489732_103136"/>
<dbReference type="InterPro" id="IPR008902">
    <property type="entry name" value="Rhamnosid_concanavalin"/>
</dbReference>
<dbReference type="EMBL" id="FOEF01000003">
    <property type="protein sequence ID" value="SEO99643.1"/>
    <property type="molecule type" value="Genomic_DNA"/>
</dbReference>
<evidence type="ECO:0000259" key="5">
    <source>
        <dbReference type="Pfam" id="PF08531"/>
    </source>
</evidence>
<comment type="catalytic activity">
    <reaction evidence="1">
        <text>Hydrolysis of terminal non-reducing alpha-L-rhamnose residues in alpha-L-rhamnosides.</text>
        <dbReference type="EC" id="3.2.1.40"/>
    </reaction>
</comment>
<feature type="domain" description="Alpha-L-rhamnosidase six-hairpin glycosidase" evidence="6">
    <location>
        <begin position="407"/>
        <end position="753"/>
    </location>
</feature>
<dbReference type="Pfam" id="PF05592">
    <property type="entry name" value="Bac_rhamnosid"/>
    <property type="match status" value="1"/>
</dbReference>
<dbReference type="Pfam" id="PF17389">
    <property type="entry name" value="Bac_rhamnosid6H"/>
    <property type="match status" value="1"/>
</dbReference>
<keyword evidence="3" id="KW-0378">Hydrolase</keyword>
<dbReference type="RefSeq" id="WP_245787220.1">
    <property type="nucleotide sequence ID" value="NZ_FOEF01000003.1"/>
</dbReference>
<dbReference type="GO" id="GO:0030596">
    <property type="term" value="F:alpha-L-rhamnosidase activity"/>
    <property type="evidence" value="ECO:0007669"/>
    <property type="project" value="UniProtKB-EC"/>
</dbReference>
<dbReference type="InterPro" id="IPR013783">
    <property type="entry name" value="Ig-like_fold"/>
</dbReference>
<dbReference type="Pfam" id="PF08531">
    <property type="entry name" value="Bac_rhamnosid_N"/>
    <property type="match status" value="1"/>
</dbReference>
<dbReference type="GO" id="GO:0005975">
    <property type="term" value="P:carbohydrate metabolic process"/>
    <property type="evidence" value="ECO:0007669"/>
    <property type="project" value="InterPro"/>
</dbReference>
<dbReference type="InterPro" id="IPR013737">
    <property type="entry name" value="Bac_rhamnosid_N"/>
</dbReference>
<dbReference type="Gene3D" id="2.60.420.10">
    <property type="entry name" value="Maltose phosphorylase, domain 3"/>
    <property type="match status" value="1"/>
</dbReference>
<evidence type="ECO:0000259" key="4">
    <source>
        <dbReference type="Pfam" id="PF05592"/>
    </source>
</evidence>
<dbReference type="InterPro" id="IPR035396">
    <property type="entry name" value="Bac_rhamnosid6H"/>
</dbReference>
<gene>
    <name evidence="8" type="ORF">SAMN04489732_103136</name>
</gene>
<feature type="domain" description="Alpha-L-rhamnosidase concanavalin-like" evidence="4">
    <location>
        <begin position="306"/>
        <end position="402"/>
    </location>
</feature>
<organism evidence="8 9">
    <name type="scientific">Amycolatopsis saalfeldensis</name>
    <dbReference type="NCBI Taxonomy" id="394193"/>
    <lineage>
        <taxon>Bacteria</taxon>
        <taxon>Bacillati</taxon>
        <taxon>Actinomycetota</taxon>
        <taxon>Actinomycetes</taxon>
        <taxon>Pseudonocardiales</taxon>
        <taxon>Pseudonocardiaceae</taxon>
        <taxon>Amycolatopsis</taxon>
    </lineage>
</organism>